<dbReference type="GO" id="GO:0003677">
    <property type="term" value="F:DNA binding"/>
    <property type="evidence" value="ECO:0007669"/>
    <property type="project" value="UniProtKB-KW"/>
</dbReference>
<keyword evidence="6" id="KW-0175">Coiled coil</keyword>
<organism evidence="8 9">
    <name type="scientific">Chryseolinea serpens</name>
    <dbReference type="NCBI Taxonomy" id="947013"/>
    <lineage>
        <taxon>Bacteria</taxon>
        <taxon>Pseudomonadati</taxon>
        <taxon>Bacteroidota</taxon>
        <taxon>Cytophagia</taxon>
        <taxon>Cytophagales</taxon>
        <taxon>Fulvivirgaceae</taxon>
        <taxon>Chryseolinea</taxon>
    </lineage>
</organism>
<dbReference type="CDD" id="cd08411">
    <property type="entry name" value="PBP2_OxyR"/>
    <property type="match status" value="1"/>
</dbReference>
<evidence type="ECO:0000256" key="6">
    <source>
        <dbReference type="SAM" id="Coils"/>
    </source>
</evidence>
<gene>
    <name evidence="8" type="ORF">SAMN04488109_6062</name>
</gene>
<dbReference type="InterPro" id="IPR000847">
    <property type="entry name" value="LysR_HTH_N"/>
</dbReference>
<evidence type="ECO:0000259" key="7">
    <source>
        <dbReference type="PROSITE" id="PS50931"/>
    </source>
</evidence>
<dbReference type="OrthoDB" id="9803735at2"/>
<dbReference type="STRING" id="947013.SAMN04488109_6062"/>
<feature type="domain" description="HTH lysR-type" evidence="7">
    <location>
        <begin position="1"/>
        <end position="57"/>
    </location>
</feature>
<comment type="similarity">
    <text evidence="1">Belongs to the LysR transcriptional regulatory family.</text>
</comment>
<dbReference type="PANTHER" id="PTHR30346:SF26">
    <property type="entry name" value="HYDROGEN PEROXIDE-INDUCIBLE GENES ACTIVATOR"/>
    <property type="match status" value="1"/>
</dbReference>
<evidence type="ECO:0000256" key="2">
    <source>
        <dbReference type="ARBA" id="ARBA00023015"/>
    </source>
</evidence>
<dbReference type="InterPro" id="IPR036390">
    <property type="entry name" value="WH_DNA-bd_sf"/>
</dbReference>
<protein>
    <submittedName>
        <fullName evidence="8">LysR family transcriptional regulator, hydrogen peroxide-inducible genes activator</fullName>
    </submittedName>
</protein>
<dbReference type="AlphaFoldDB" id="A0A1M5WVD4"/>
<dbReference type="PROSITE" id="PS50931">
    <property type="entry name" value="HTH_LYSR"/>
    <property type="match status" value="1"/>
</dbReference>
<evidence type="ECO:0000313" key="9">
    <source>
        <dbReference type="Proteomes" id="UP000184212"/>
    </source>
</evidence>
<keyword evidence="5" id="KW-0804">Transcription</keyword>
<keyword evidence="3" id="KW-0238">DNA-binding</keyword>
<dbReference type="GO" id="GO:0003700">
    <property type="term" value="F:DNA-binding transcription factor activity"/>
    <property type="evidence" value="ECO:0007669"/>
    <property type="project" value="InterPro"/>
</dbReference>
<dbReference type="SUPFAM" id="SSF53850">
    <property type="entry name" value="Periplasmic binding protein-like II"/>
    <property type="match status" value="1"/>
</dbReference>
<dbReference type="RefSeq" id="WP_073142098.1">
    <property type="nucleotide sequence ID" value="NZ_FQWQ01000005.1"/>
</dbReference>
<dbReference type="Gene3D" id="1.10.10.10">
    <property type="entry name" value="Winged helix-like DNA-binding domain superfamily/Winged helix DNA-binding domain"/>
    <property type="match status" value="1"/>
</dbReference>
<accession>A0A1M5WVD4</accession>
<keyword evidence="9" id="KW-1185">Reference proteome</keyword>
<dbReference type="Pfam" id="PF00126">
    <property type="entry name" value="HTH_1"/>
    <property type="match status" value="1"/>
</dbReference>
<feature type="coiled-coil region" evidence="6">
    <location>
        <begin position="64"/>
        <end position="91"/>
    </location>
</feature>
<dbReference type="InterPro" id="IPR005119">
    <property type="entry name" value="LysR_subst-bd"/>
</dbReference>
<dbReference type="Pfam" id="PF03466">
    <property type="entry name" value="LysR_substrate"/>
    <property type="match status" value="1"/>
</dbReference>
<evidence type="ECO:0000256" key="1">
    <source>
        <dbReference type="ARBA" id="ARBA00009437"/>
    </source>
</evidence>
<name>A0A1M5WVD4_9BACT</name>
<dbReference type="PANTHER" id="PTHR30346">
    <property type="entry name" value="TRANSCRIPTIONAL DUAL REGULATOR HCAR-RELATED"/>
    <property type="match status" value="1"/>
</dbReference>
<dbReference type="EMBL" id="FQWQ01000005">
    <property type="protein sequence ID" value="SHH91547.1"/>
    <property type="molecule type" value="Genomic_DNA"/>
</dbReference>
<dbReference type="Proteomes" id="UP000184212">
    <property type="component" value="Unassembled WGS sequence"/>
</dbReference>
<dbReference type="PRINTS" id="PR00039">
    <property type="entry name" value="HTHLYSR"/>
</dbReference>
<dbReference type="InterPro" id="IPR036388">
    <property type="entry name" value="WH-like_DNA-bd_sf"/>
</dbReference>
<dbReference type="SUPFAM" id="SSF46785">
    <property type="entry name" value="Winged helix' DNA-binding domain"/>
    <property type="match status" value="1"/>
</dbReference>
<sequence length="306" mass="35498">MNLQQLEYIIALDIHRNHVKAAEHCHVTQPTLSMMVKKLEDELDVKIFDKSQPLKPTPAGEMIVSRARQILQDIKNLKEFIRNEKDSIEGEFRLGVIPTLAPYLLPRFLNEFLEKNPGTSFTVMELQTQEIIRLLKTNRLDIAILVTPLDDKEIRELPVFYEPILLYTSEGLKYYQQDKVNLKSLTYDNLLMLEEGHCFRGQVENLCSAKGKKVHHQLNYQSGSFETLKAMVDNNYGYTLIPELSVNVKSKHVKHFTSPEPVREVSLAVHQGFVKEMLLSKLRDAILKSIPAHFKKNEKYIRVRWN</sequence>
<evidence type="ECO:0000256" key="5">
    <source>
        <dbReference type="ARBA" id="ARBA00023163"/>
    </source>
</evidence>
<keyword evidence="4" id="KW-0010">Activator</keyword>
<dbReference type="Gene3D" id="3.40.190.10">
    <property type="entry name" value="Periplasmic binding protein-like II"/>
    <property type="match status" value="2"/>
</dbReference>
<keyword evidence="2" id="KW-0805">Transcription regulation</keyword>
<dbReference type="GO" id="GO:0032993">
    <property type="term" value="C:protein-DNA complex"/>
    <property type="evidence" value="ECO:0007669"/>
    <property type="project" value="TreeGrafter"/>
</dbReference>
<proteinExistence type="inferred from homology"/>
<evidence type="ECO:0000256" key="3">
    <source>
        <dbReference type="ARBA" id="ARBA00023125"/>
    </source>
</evidence>
<evidence type="ECO:0000313" key="8">
    <source>
        <dbReference type="EMBL" id="SHH91547.1"/>
    </source>
</evidence>
<reference evidence="8 9" key="1">
    <citation type="submission" date="2016-11" db="EMBL/GenBank/DDBJ databases">
        <authorList>
            <person name="Jaros S."/>
            <person name="Januszkiewicz K."/>
            <person name="Wedrychowicz H."/>
        </authorList>
    </citation>
    <scope>NUCLEOTIDE SEQUENCE [LARGE SCALE GENOMIC DNA]</scope>
    <source>
        <strain evidence="8 9">DSM 24574</strain>
    </source>
</reference>
<evidence type="ECO:0000256" key="4">
    <source>
        <dbReference type="ARBA" id="ARBA00023159"/>
    </source>
</evidence>